<dbReference type="InterPro" id="IPR010911">
    <property type="entry name" value="Rab_BD"/>
</dbReference>
<keyword evidence="3" id="KW-0862">Zinc</keyword>
<feature type="coiled-coil region" evidence="4">
    <location>
        <begin position="41"/>
        <end position="68"/>
    </location>
</feature>
<proteinExistence type="predicted"/>
<dbReference type="InterPro" id="IPR051745">
    <property type="entry name" value="Intracell_Transport_Effector"/>
</dbReference>
<feature type="region of interest" description="Disordered" evidence="5">
    <location>
        <begin position="1144"/>
        <end position="1167"/>
    </location>
</feature>
<feature type="region of interest" description="Disordered" evidence="5">
    <location>
        <begin position="1045"/>
        <end position="1064"/>
    </location>
</feature>
<evidence type="ECO:0000259" key="6">
    <source>
        <dbReference type="PROSITE" id="PS50916"/>
    </source>
</evidence>
<dbReference type="Gene3D" id="3.30.40.10">
    <property type="entry name" value="Zinc/RING finger domain, C3HC4 (zinc finger)"/>
    <property type="match status" value="1"/>
</dbReference>
<feature type="domain" description="RabBD" evidence="6">
    <location>
        <begin position="23"/>
        <end position="143"/>
    </location>
</feature>
<dbReference type="PANTHER" id="PTHR14555:SF3">
    <property type="entry name" value="RABBD DOMAIN-CONTAINING PROTEIN"/>
    <property type="match status" value="1"/>
</dbReference>
<evidence type="ECO:0000256" key="5">
    <source>
        <dbReference type="SAM" id="MobiDB-lite"/>
    </source>
</evidence>
<dbReference type="GeneID" id="102805016"/>
<dbReference type="InterPro" id="IPR041282">
    <property type="entry name" value="FYVE_2"/>
</dbReference>
<protein>
    <submittedName>
        <fullName evidence="8">Uncharacterized protein LOC102805016</fullName>
    </submittedName>
</protein>
<keyword evidence="7" id="KW-1185">Reference proteome</keyword>
<dbReference type="InterPro" id="IPR011011">
    <property type="entry name" value="Znf_FYVE_PHD"/>
</dbReference>
<feature type="compositionally biased region" description="Basic and acidic residues" evidence="5">
    <location>
        <begin position="878"/>
        <end position="892"/>
    </location>
</feature>
<feature type="region of interest" description="Disordered" evidence="5">
    <location>
        <begin position="851"/>
        <end position="906"/>
    </location>
</feature>
<feature type="region of interest" description="Disordered" evidence="5">
    <location>
        <begin position="1293"/>
        <end position="1333"/>
    </location>
</feature>
<dbReference type="PANTHER" id="PTHR14555">
    <property type="entry name" value="MYELIN-ASSOCIATED OLIGODENDROCYTIC BASIC PROTEIN MOBP -RELATED"/>
    <property type="match status" value="1"/>
</dbReference>
<feature type="compositionally biased region" description="Polar residues" evidence="5">
    <location>
        <begin position="507"/>
        <end position="518"/>
    </location>
</feature>
<keyword evidence="4" id="KW-0175">Coiled coil</keyword>
<feature type="region of interest" description="Disordered" evidence="5">
    <location>
        <begin position="337"/>
        <end position="361"/>
    </location>
</feature>
<evidence type="ECO:0000256" key="4">
    <source>
        <dbReference type="SAM" id="Coils"/>
    </source>
</evidence>
<feature type="region of interest" description="Disordered" evidence="5">
    <location>
        <begin position="170"/>
        <end position="233"/>
    </location>
</feature>
<feature type="region of interest" description="Disordered" evidence="5">
    <location>
        <begin position="1628"/>
        <end position="1702"/>
    </location>
</feature>
<feature type="compositionally biased region" description="Basic and acidic residues" evidence="5">
    <location>
        <begin position="1323"/>
        <end position="1333"/>
    </location>
</feature>
<gene>
    <name evidence="8" type="primary">LOC102805016</name>
</gene>
<reference evidence="8" key="1">
    <citation type="submission" date="2025-08" db="UniProtKB">
        <authorList>
            <consortium name="RefSeq"/>
        </authorList>
    </citation>
    <scope>IDENTIFICATION</scope>
    <source>
        <tissue evidence="8">Testes</tissue>
    </source>
</reference>
<feature type="coiled-coil region" evidence="4">
    <location>
        <begin position="1471"/>
        <end position="1517"/>
    </location>
</feature>
<dbReference type="CDD" id="cd15753">
    <property type="entry name" value="FYVE_SlaC2-c"/>
    <property type="match status" value="1"/>
</dbReference>
<dbReference type="Pfam" id="PF04698">
    <property type="entry name" value="Rab_eff_C"/>
    <property type="match status" value="1"/>
</dbReference>
<accession>A0ABM0MHZ6</accession>
<organism evidence="7 8">
    <name type="scientific">Saccoglossus kowalevskii</name>
    <name type="common">Acorn worm</name>
    <dbReference type="NCBI Taxonomy" id="10224"/>
    <lineage>
        <taxon>Eukaryota</taxon>
        <taxon>Metazoa</taxon>
        <taxon>Hemichordata</taxon>
        <taxon>Enteropneusta</taxon>
        <taxon>Harrimaniidae</taxon>
        <taxon>Saccoglossus</taxon>
    </lineage>
</organism>
<dbReference type="RefSeq" id="XP_006819637.1">
    <property type="nucleotide sequence ID" value="XM_006819574.1"/>
</dbReference>
<feature type="region of interest" description="Disordered" evidence="5">
    <location>
        <begin position="1208"/>
        <end position="1234"/>
    </location>
</feature>
<feature type="compositionally biased region" description="Low complexity" evidence="5">
    <location>
        <begin position="174"/>
        <end position="192"/>
    </location>
</feature>
<feature type="compositionally biased region" description="Basic and acidic residues" evidence="5">
    <location>
        <begin position="1681"/>
        <end position="1699"/>
    </location>
</feature>
<evidence type="ECO:0000313" key="7">
    <source>
        <dbReference type="Proteomes" id="UP000694865"/>
    </source>
</evidence>
<dbReference type="Proteomes" id="UP000694865">
    <property type="component" value="Unplaced"/>
</dbReference>
<feature type="region of interest" description="Disordered" evidence="5">
    <location>
        <begin position="1382"/>
        <end position="1406"/>
    </location>
</feature>
<evidence type="ECO:0000313" key="8">
    <source>
        <dbReference type="RefSeq" id="XP_006819637.1"/>
    </source>
</evidence>
<evidence type="ECO:0000256" key="2">
    <source>
        <dbReference type="ARBA" id="ARBA00022771"/>
    </source>
</evidence>
<dbReference type="InterPro" id="IPR006788">
    <property type="entry name" value="Myrip/Melanophilin"/>
</dbReference>
<feature type="compositionally biased region" description="Acidic residues" evidence="5">
    <location>
        <begin position="1396"/>
        <end position="1406"/>
    </location>
</feature>
<name>A0ABM0MHZ6_SACKO</name>
<keyword evidence="2" id="KW-0863">Zinc-finger</keyword>
<feature type="region of interest" description="Disordered" evidence="5">
    <location>
        <begin position="560"/>
        <end position="584"/>
    </location>
</feature>
<evidence type="ECO:0000256" key="3">
    <source>
        <dbReference type="ARBA" id="ARBA00022833"/>
    </source>
</evidence>
<feature type="region of interest" description="Disordered" evidence="5">
    <location>
        <begin position="1567"/>
        <end position="1589"/>
    </location>
</feature>
<sequence>MEALFLTRYLEYSLDLEDRMGRKINLAHLSEDECRTILEVIQRDFKLRQGEEKRINELQNEINQEFGKSKILSKQKKFNHNFCMRCFSTFYFIFNRRIQCRQCNFNVCKECSEFDEKTKLWTCTTCLKQKIIKGQSCEWFYKQIKSRFRRFGSAKVIRSLYKRKLEAESDHSNSDSGYDQASSSPSSSMYGSHGTLLSEQVPTKDSSTNTSGKVYEPTPDSDSDSDPEIPGQGFHTISQELEMMMAQLQETDDVLIAIEKTSIGVQVPKDAVREVEGLVLDATDIYGRSHSRRRGKHHRRRPYRGEVAGIVGSIPSPIEELITPPIEALPKIDDAENTAATQTSEDKSTVQESPKKVRFRDAPVYVEPSSPEDEAHLSPIKEDIIMNSTSPSTLKATGYTDGDDRFQHGLKTGKESWPKTTESGEACILDDHPEAYDLSPESQEFLMEMNFKNKTRGLTEADGSRKSSQPEGMDLCQAAASKLENSRLDSMSSSYRLKGQKSDSVDTHCNSDSNHSNISTPATPPPSKASDSEETHSNGIFDNELELDLEPDLEHLSTSISSETVKSEGYYTPDMRSPESMSREGTMEYGLSTYQSKREFENHSSSASEHSTEDSNIEYLTPLSETEPFGICEIDGTQDNFLMRELNKKLDYSETCKEDKEEDAIKKVVQEVIESLVSYVVAVTDNVSMETVSESNDAGLNKMYVGCGKESVAYCTAGLESLPSFGDSAMSTNLNAERDLAEGGKEIHMDLPDVVRHEIPKEYMPEDIVRHHQFQTEQCAIVAYNDYVPQVQEKSFVGSGLPGSLPQVQGISHVDSDTDSDVSDHHEISLESTLDNVPVMHLDVHAGHLIHGESSDGEDLTTEDMRPPSYESAITGQHLKDIDEHPEMEYSERSGASVPVIEISEPRRSPVDPATLFELPDLSFPPDDIDSCHAKCDNESDGSSISRSPTLEMLELESRLTPADNTKPCDISSELVKQLSDGAAASTSKSERIEKELLTNGHAISDEALLFSPSDGPIGSQNAYDGVSNMADSFSLLHFDAESTATDSHEETSRLSQSEKCMSPRMKTANDDINSASSPVLCIFPTFSEVCKRSADDDTVSIPGVDTYKQTDNAVDDVGRDSHVEEHVIFSGLDPLLAHQEDFTEHVSDSDSVRSIASSSDGEDLFDDDISHELKDHFSTSEDDDDDLDDDVDIELQSVASVYEEALSRAAAMRERERTHRPTPPPSPKHSPKKKECLEIANLTMKVSLKQGEVLESAEHVLDSANHMRQLHSQVEELEAYITNLEKEVIGQDSLGDGCASDAETSQMKYRETSDESEVESDQQIKEGAKKSQEQLVEDVQALEEELLEATVDSAESEKSAATAVRMITDTVLKVITSTEKFITEEQQNDESGANSEDEEDRDEEPEPLAELYITESSNDSSPIKPADNSWMLTRLQVDEPDILFDESQSAKVHEEVATIEERVYMSAGRVFSLEEKIQILEGQVDQIDQNSPEHQITDLEDKVALAIAQVAQSEQQVLSIEDRIIALNHASQGAIGRKYNTQYSLDSSIPTARGAACSRSSMLLKGQSSNHGATHGLLQKPTSLDLPMRERSVFHRGRGSRPRQRGNVAARWNPAAPLQYSDCFGGASGGRVTSQNEPEEVKSGRTSVKQRAALFETQSSTESVKSERTVSGSSSSTCRQMEERDSNGSKSDQFQERPHKGKHIPDICLTKYLGSRPLHLVEVCRL</sequence>
<dbReference type="PROSITE" id="PS50916">
    <property type="entry name" value="RABBD"/>
    <property type="match status" value="1"/>
</dbReference>
<keyword evidence="1" id="KW-0479">Metal-binding</keyword>
<feature type="region of interest" description="Disordered" evidence="5">
    <location>
        <begin position="484"/>
        <end position="536"/>
    </location>
</feature>
<feature type="compositionally biased region" description="Basic and acidic residues" evidence="5">
    <location>
        <begin position="344"/>
        <end position="361"/>
    </location>
</feature>
<feature type="compositionally biased region" description="Polar residues" evidence="5">
    <location>
        <begin position="195"/>
        <end position="212"/>
    </location>
</feature>
<dbReference type="SUPFAM" id="SSF57903">
    <property type="entry name" value="FYVE/PHD zinc finger"/>
    <property type="match status" value="1"/>
</dbReference>
<dbReference type="InterPro" id="IPR013083">
    <property type="entry name" value="Znf_RING/FYVE/PHD"/>
</dbReference>
<evidence type="ECO:0000256" key="1">
    <source>
        <dbReference type="ARBA" id="ARBA00022723"/>
    </source>
</evidence>
<dbReference type="Pfam" id="PF02318">
    <property type="entry name" value="FYVE_2"/>
    <property type="match status" value="1"/>
</dbReference>